<evidence type="ECO:0000313" key="2">
    <source>
        <dbReference type="EMBL" id="WWC61472.1"/>
    </source>
</evidence>
<dbReference type="KEGG" id="kdj:28967774"/>
<name>A0AAJ8KQ18_9TREE</name>
<evidence type="ECO:0008006" key="4">
    <source>
        <dbReference type="Google" id="ProtNLM"/>
    </source>
</evidence>
<dbReference type="RefSeq" id="XP_018264193.2">
    <property type="nucleotide sequence ID" value="XM_018407385.2"/>
</dbReference>
<dbReference type="Proteomes" id="UP000078595">
    <property type="component" value="Chromosome 4"/>
</dbReference>
<dbReference type="EMBL" id="CP144533">
    <property type="protein sequence ID" value="WWC61472.1"/>
    <property type="molecule type" value="Genomic_DNA"/>
</dbReference>
<accession>A0AAJ8KQ18</accession>
<feature type="chain" id="PRO_5042481246" description="Ricin B lectin domain-containing protein" evidence="1">
    <location>
        <begin position="18"/>
        <end position="203"/>
    </location>
</feature>
<feature type="signal peptide" evidence="1">
    <location>
        <begin position="1"/>
        <end position="17"/>
    </location>
</feature>
<reference evidence="2" key="2">
    <citation type="submission" date="2024-02" db="EMBL/GenBank/DDBJ databases">
        <title>Comparative genomics of Cryptococcus and Kwoniella reveals pathogenesis evolution and contrasting modes of karyotype evolution via chromosome fusion or intercentromeric recombination.</title>
        <authorList>
            <person name="Coelho M.A."/>
            <person name="David-Palma M."/>
            <person name="Shea T."/>
            <person name="Bowers K."/>
            <person name="McGinley-Smith S."/>
            <person name="Mohammad A.W."/>
            <person name="Gnirke A."/>
            <person name="Yurkov A.M."/>
            <person name="Nowrousian M."/>
            <person name="Sun S."/>
            <person name="Cuomo C.A."/>
            <person name="Heitman J."/>
        </authorList>
    </citation>
    <scope>NUCLEOTIDE SEQUENCE</scope>
    <source>
        <strain evidence="2">CBS 10117</strain>
    </source>
</reference>
<protein>
    <recommendedName>
        <fullName evidence="4">Ricin B lectin domain-containing protein</fullName>
    </recommendedName>
</protein>
<evidence type="ECO:0000256" key="1">
    <source>
        <dbReference type="SAM" id="SignalP"/>
    </source>
</evidence>
<keyword evidence="3" id="KW-1185">Reference proteome</keyword>
<organism evidence="2 3">
    <name type="scientific">Kwoniella dejecticola CBS 10117</name>
    <dbReference type="NCBI Taxonomy" id="1296121"/>
    <lineage>
        <taxon>Eukaryota</taxon>
        <taxon>Fungi</taxon>
        <taxon>Dikarya</taxon>
        <taxon>Basidiomycota</taxon>
        <taxon>Agaricomycotina</taxon>
        <taxon>Tremellomycetes</taxon>
        <taxon>Tremellales</taxon>
        <taxon>Cryptococcaceae</taxon>
        <taxon>Kwoniella</taxon>
    </lineage>
</organism>
<dbReference type="GeneID" id="28967774"/>
<sequence length="203" mass="22321">MFSLATYILLATSMVLGGPLLQRGEDLHKIKLRIDGRCLGQYLYTPQNDSEGETLLILGPCEEAPQWYVTPDEKADVTFHGTTTNKTLVSGAPDSPLVMLVPSAEVKTDKGRSWIFGSDNRFLLSEEDNKDEKRCLSFNSTVDTPEAEPWSSDAAIEDNPYFVMAKCDSGFDSAQSAMQQGESCGHALLHGFCISPDQRSFSI</sequence>
<evidence type="ECO:0000313" key="3">
    <source>
        <dbReference type="Proteomes" id="UP000078595"/>
    </source>
</evidence>
<proteinExistence type="predicted"/>
<dbReference type="AlphaFoldDB" id="A0AAJ8KQ18"/>
<gene>
    <name evidence="2" type="ORF">I303_104056</name>
</gene>
<keyword evidence="1" id="KW-0732">Signal</keyword>
<reference evidence="2" key="1">
    <citation type="submission" date="2013-07" db="EMBL/GenBank/DDBJ databases">
        <authorList>
            <consortium name="The Broad Institute Genome Sequencing Platform"/>
            <person name="Cuomo C."/>
            <person name="Litvintseva A."/>
            <person name="Chen Y."/>
            <person name="Heitman J."/>
            <person name="Sun S."/>
            <person name="Springer D."/>
            <person name="Dromer F."/>
            <person name="Young S.K."/>
            <person name="Zeng Q."/>
            <person name="Gargeya S."/>
            <person name="Fitzgerald M."/>
            <person name="Abouelleil A."/>
            <person name="Alvarado L."/>
            <person name="Berlin A.M."/>
            <person name="Chapman S.B."/>
            <person name="Dewar J."/>
            <person name="Goldberg J."/>
            <person name="Griggs A."/>
            <person name="Gujja S."/>
            <person name="Hansen M."/>
            <person name="Howarth C."/>
            <person name="Imamovic A."/>
            <person name="Larimer J."/>
            <person name="McCowan C."/>
            <person name="Murphy C."/>
            <person name="Pearson M."/>
            <person name="Priest M."/>
            <person name="Roberts A."/>
            <person name="Saif S."/>
            <person name="Shea T."/>
            <person name="Sykes S."/>
            <person name="Wortman J."/>
            <person name="Nusbaum C."/>
            <person name="Birren B."/>
        </authorList>
    </citation>
    <scope>NUCLEOTIDE SEQUENCE</scope>
    <source>
        <strain evidence="2">CBS 10117</strain>
    </source>
</reference>